<name>A0ACC0NRX8_RHOML</name>
<comment type="caution">
    <text evidence="1">The sequence shown here is derived from an EMBL/GenBank/DDBJ whole genome shotgun (WGS) entry which is preliminary data.</text>
</comment>
<proteinExistence type="predicted"/>
<keyword evidence="2" id="KW-1185">Reference proteome</keyword>
<evidence type="ECO:0000313" key="1">
    <source>
        <dbReference type="EMBL" id="KAI8556001.1"/>
    </source>
</evidence>
<accession>A0ACC0NRX8</accession>
<evidence type="ECO:0000313" key="2">
    <source>
        <dbReference type="Proteomes" id="UP001062846"/>
    </source>
</evidence>
<organism evidence="1 2">
    <name type="scientific">Rhododendron molle</name>
    <name type="common">Chinese azalea</name>
    <name type="synonym">Azalea mollis</name>
    <dbReference type="NCBI Taxonomy" id="49168"/>
    <lineage>
        <taxon>Eukaryota</taxon>
        <taxon>Viridiplantae</taxon>
        <taxon>Streptophyta</taxon>
        <taxon>Embryophyta</taxon>
        <taxon>Tracheophyta</taxon>
        <taxon>Spermatophyta</taxon>
        <taxon>Magnoliopsida</taxon>
        <taxon>eudicotyledons</taxon>
        <taxon>Gunneridae</taxon>
        <taxon>Pentapetalae</taxon>
        <taxon>asterids</taxon>
        <taxon>Ericales</taxon>
        <taxon>Ericaceae</taxon>
        <taxon>Ericoideae</taxon>
        <taxon>Rhodoreae</taxon>
        <taxon>Rhododendron</taxon>
    </lineage>
</organism>
<dbReference type="Proteomes" id="UP001062846">
    <property type="component" value="Chromosome 5"/>
</dbReference>
<sequence length="76" mass="8643">MFDREVCENHPQGVVLVKFKDRKDALNCIELMNGRWFGGKQIHASEDDGSVNHAKVRDLVEDAKQLEKFGAELEAE</sequence>
<dbReference type="EMBL" id="CM046392">
    <property type="protein sequence ID" value="KAI8556001.1"/>
    <property type="molecule type" value="Genomic_DNA"/>
</dbReference>
<gene>
    <name evidence="1" type="ORF">RHMOL_Rhmol05G0218900</name>
</gene>
<reference evidence="1" key="1">
    <citation type="submission" date="2022-02" db="EMBL/GenBank/DDBJ databases">
        <title>Plant Genome Project.</title>
        <authorList>
            <person name="Zhang R.-G."/>
        </authorList>
    </citation>
    <scope>NUCLEOTIDE SEQUENCE</scope>
    <source>
        <strain evidence="1">AT1</strain>
    </source>
</reference>
<protein>
    <submittedName>
        <fullName evidence="1">Uncharacterized protein</fullName>
    </submittedName>
</protein>